<dbReference type="Pfam" id="PF00557">
    <property type="entry name" value="Peptidase_M24"/>
    <property type="match status" value="1"/>
</dbReference>
<dbReference type="InterPro" id="IPR036005">
    <property type="entry name" value="Creatinase/aminopeptidase-like"/>
</dbReference>
<protein>
    <recommendedName>
        <fullName evidence="4">Peptidase M24 domain-containing protein</fullName>
    </recommendedName>
</protein>
<feature type="domain" description="Peptidase M24" evidence="1">
    <location>
        <begin position="145"/>
        <end position="234"/>
    </location>
</feature>
<dbReference type="InterPro" id="IPR000587">
    <property type="entry name" value="Creatinase_N"/>
</dbReference>
<dbReference type="PANTHER" id="PTHR46112:SF2">
    <property type="entry name" value="XAA-PRO AMINOPEPTIDASE P-RELATED"/>
    <property type="match status" value="1"/>
</dbReference>
<evidence type="ECO:0000313" key="3">
    <source>
        <dbReference type="EMBL" id="SVD38943.1"/>
    </source>
</evidence>
<feature type="domain" description="Creatinase N-terminal" evidence="2">
    <location>
        <begin position="5"/>
        <end position="135"/>
    </location>
</feature>
<evidence type="ECO:0000259" key="1">
    <source>
        <dbReference type="Pfam" id="PF00557"/>
    </source>
</evidence>
<reference evidence="3" key="1">
    <citation type="submission" date="2018-05" db="EMBL/GenBank/DDBJ databases">
        <authorList>
            <person name="Lanie J.A."/>
            <person name="Ng W.-L."/>
            <person name="Kazmierczak K.M."/>
            <person name="Andrzejewski T.M."/>
            <person name="Davidsen T.M."/>
            <person name="Wayne K.J."/>
            <person name="Tettelin H."/>
            <person name="Glass J.I."/>
            <person name="Rusch D."/>
            <person name="Podicherti R."/>
            <person name="Tsui H.-C.T."/>
            <person name="Winkler M.E."/>
        </authorList>
    </citation>
    <scope>NUCLEOTIDE SEQUENCE</scope>
</reference>
<dbReference type="EMBL" id="UINC01147554">
    <property type="protein sequence ID" value="SVD38943.1"/>
    <property type="molecule type" value="Genomic_DNA"/>
</dbReference>
<evidence type="ECO:0008006" key="4">
    <source>
        <dbReference type="Google" id="ProtNLM"/>
    </source>
</evidence>
<accession>A0A382UXE7</accession>
<dbReference type="AlphaFoldDB" id="A0A382UXE7"/>
<dbReference type="InterPro" id="IPR000994">
    <property type="entry name" value="Pept_M24"/>
</dbReference>
<dbReference type="PANTHER" id="PTHR46112">
    <property type="entry name" value="AMINOPEPTIDASE"/>
    <property type="match status" value="1"/>
</dbReference>
<feature type="non-terminal residue" evidence="3">
    <location>
        <position position="235"/>
    </location>
</feature>
<name>A0A382UXE7_9ZZZZ</name>
<dbReference type="InterPro" id="IPR029149">
    <property type="entry name" value="Creatin/AminoP/Spt16_N"/>
</dbReference>
<organism evidence="3">
    <name type="scientific">marine metagenome</name>
    <dbReference type="NCBI Taxonomy" id="408172"/>
    <lineage>
        <taxon>unclassified sequences</taxon>
        <taxon>metagenomes</taxon>
        <taxon>ecological metagenomes</taxon>
    </lineage>
</organism>
<proteinExistence type="predicted"/>
<dbReference type="SUPFAM" id="SSF55920">
    <property type="entry name" value="Creatinase/aminopeptidase"/>
    <property type="match status" value="1"/>
</dbReference>
<gene>
    <name evidence="3" type="ORF">METZ01_LOCUS391797</name>
</gene>
<dbReference type="Gene3D" id="3.90.230.10">
    <property type="entry name" value="Creatinase/methionine aminopeptidase superfamily"/>
    <property type="match status" value="1"/>
</dbReference>
<dbReference type="InterPro" id="IPR050659">
    <property type="entry name" value="Peptidase_M24B"/>
</dbReference>
<sequence length="235" mass="26115">MQNKINSVRTRMKDNNVDLVALGPGTHMNWLLGFNPYPDERPCLLLIGKEKEAFLMPSVNEEGIREKTDIPMNCWNDENGPEQALKDALSYTDSSNAKHIAIDEAMRSHFALILLESLSNPTYEFTASTIGALRMRKDQNEFVNLKENALIDDRAMQAGFAAIKEGVSEIEIGEAINKHFISERAKPQFCIVGSGPNGAFPHHHTGDRKVKQGDAVLIDIGGRKGTFPSDMTRMS</sequence>
<evidence type="ECO:0000259" key="2">
    <source>
        <dbReference type="Pfam" id="PF01321"/>
    </source>
</evidence>
<dbReference type="SUPFAM" id="SSF53092">
    <property type="entry name" value="Creatinase/prolidase N-terminal domain"/>
    <property type="match status" value="1"/>
</dbReference>
<dbReference type="Pfam" id="PF01321">
    <property type="entry name" value="Creatinase_N"/>
    <property type="match status" value="1"/>
</dbReference>
<dbReference type="Gene3D" id="3.40.350.10">
    <property type="entry name" value="Creatinase/prolidase N-terminal domain"/>
    <property type="match status" value="1"/>
</dbReference>